<name>A0A0C9N2T9_SPHPI</name>
<dbReference type="Proteomes" id="UP000032025">
    <property type="component" value="Unassembled WGS sequence"/>
</dbReference>
<keyword evidence="5" id="KW-1185">Reference proteome</keyword>
<comment type="caution">
    <text evidence="4">The sequence shown here is derived from an EMBL/GenBank/DDBJ whole genome shotgun (WGS) entry which is preliminary data.</text>
</comment>
<protein>
    <submittedName>
        <fullName evidence="4">DNA, contig: SP630</fullName>
    </submittedName>
</protein>
<dbReference type="GO" id="GO:1901605">
    <property type="term" value="P:alpha-amino acid metabolic process"/>
    <property type="evidence" value="ECO:0007669"/>
    <property type="project" value="UniProtKB-ARBA"/>
</dbReference>
<feature type="domain" description="Tryptophan synthase beta chain-like PALP" evidence="3">
    <location>
        <begin position="48"/>
        <end position="337"/>
    </location>
</feature>
<organism evidence="4 5">
    <name type="scientific">Sphingomonas paucimobilis NBRC 13935</name>
    <dbReference type="NCBI Taxonomy" id="1219050"/>
    <lineage>
        <taxon>Bacteria</taxon>
        <taxon>Pseudomonadati</taxon>
        <taxon>Pseudomonadota</taxon>
        <taxon>Alphaproteobacteria</taxon>
        <taxon>Sphingomonadales</taxon>
        <taxon>Sphingomonadaceae</taxon>
        <taxon>Sphingomonas</taxon>
    </lineage>
</organism>
<dbReference type="InterPro" id="IPR036052">
    <property type="entry name" value="TrpB-like_PALP_sf"/>
</dbReference>
<keyword evidence="2" id="KW-0663">Pyridoxal phosphate</keyword>
<dbReference type="AlphaFoldDB" id="A0A0C9N2T9"/>
<dbReference type="Pfam" id="PF00291">
    <property type="entry name" value="PALP"/>
    <property type="match status" value="1"/>
</dbReference>
<dbReference type="InterPro" id="IPR050214">
    <property type="entry name" value="Cys_Synth/Cystath_Beta-Synth"/>
</dbReference>
<dbReference type="PANTHER" id="PTHR10314">
    <property type="entry name" value="CYSTATHIONINE BETA-SYNTHASE"/>
    <property type="match status" value="1"/>
</dbReference>
<gene>
    <name evidence="4" type="ORF">SP6_30_00030</name>
</gene>
<evidence type="ECO:0000259" key="3">
    <source>
        <dbReference type="Pfam" id="PF00291"/>
    </source>
</evidence>
<evidence type="ECO:0000256" key="2">
    <source>
        <dbReference type="ARBA" id="ARBA00022898"/>
    </source>
</evidence>
<proteinExistence type="predicted"/>
<sequence>MMAIAPARPSEQSASQALGITVADRPVDYGFVATALAVLDRDRRRCPETPLLTLALPAAPMVDLYMKDESAHPTGSLKHRLARSLFTSGIVAGVIRQGRPLVEASSGSTAVSEAYFARLLALPFHAVMPATTARAKIHAIEAQGGQCHLVEPHRLYDEARDLADALGGVYLDQFTNASPATDWRCDNIASAILAQMAGEPHAIPEWIVAGAGTGGTAATIGRHCRYRGVATRLCVADVEYSAFYQGYRDNDAAARCPLPSRIEGVGRPRVEPSFLPGTIDRMMKLPDAVSIAGMRVASDLLGRPVGPSTGANFVAAALLALDMTAEDRAGSIATLICDHGARYADCHHDRRWLTAQGLAESVDVAEMRLRTMLLKDAE</sequence>
<dbReference type="EMBL" id="BBJS01000030">
    <property type="protein sequence ID" value="GAN13864.1"/>
    <property type="molecule type" value="Genomic_DNA"/>
</dbReference>
<accession>A0A0C9N2T9</accession>
<evidence type="ECO:0000256" key="1">
    <source>
        <dbReference type="ARBA" id="ARBA00001933"/>
    </source>
</evidence>
<dbReference type="SUPFAM" id="SSF53686">
    <property type="entry name" value="Tryptophan synthase beta subunit-like PLP-dependent enzymes"/>
    <property type="match status" value="1"/>
</dbReference>
<reference evidence="4 5" key="1">
    <citation type="submission" date="2014-08" db="EMBL/GenBank/DDBJ databases">
        <title>Whole genome shotgun sequence of Sphingomonas paucimobilis NBRC 13935.</title>
        <authorList>
            <person name="Hosoyama A."/>
            <person name="Hashimoto M."/>
            <person name="Hosoyama Y."/>
            <person name="Noguchi M."/>
            <person name="Uohara A."/>
            <person name="Ohji S."/>
            <person name="Katano-Makiyama Y."/>
            <person name="Ichikawa N."/>
            <person name="Kimura A."/>
            <person name="Yamazoe A."/>
            <person name="Fujita N."/>
        </authorList>
    </citation>
    <scope>NUCLEOTIDE SEQUENCE [LARGE SCALE GENOMIC DNA]</scope>
    <source>
        <strain evidence="4 5">NBRC 13935</strain>
    </source>
</reference>
<evidence type="ECO:0000313" key="5">
    <source>
        <dbReference type="Proteomes" id="UP000032025"/>
    </source>
</evidence>
<comment type="cofactor">
    <cofactor evidence="1">
        <name>pyridoxal 5'-phosphate</name>
        <dbReference type="ChEBI" id="CHEBI:597326"/>
    </cofactor>
</comment>
<evidence type="ECO:0000313" key="4">
    <source>
        <dbReference type="EMBL" id="GAN13864.1"/>
    </source>
</evidence>
<dbReference type="Gene3D" id="3.40.50.1100">
    <property type="match status" value="2"/>
</dbReference>
<dbReference type="InterPro" id="IPR001926">
    <property type="entry name" value="TrpB-like_PALP"/>
</dbReference>